<reference evidence="2" key="1">
    <citation type="submission" date="2016-02" db="EMBL/GenBank/DDBJ databases">
        <authorList>
            <person name="Sanders J.G."/>
            <person name="Lin J.Y."/>
            <person name="Wertz J.T."/>
            <person name="Russell J.A."/>
            <person name="Moreau C.S."/>
            <person name="Powell S."/>
        </authorList>
    </citation>
    <scope>NUCLEOTIDE SEQUENCE [LARGE SCALE GENOMIC DNA]</scope>
    <source>
        <strain evidence="2">CAG34</strain>
    </source>
</reference>
<proteinExistence type="predicted"/>
<evidence type="ECO:0000313" key="1">
    <source>
        <dbReference type="EMBL" id="KXU34716.1"/>
    </source>
</evidence>
<evidence type="ECO:0000313" key="2">
    <source>
        <dbReference type="Proteomes" id="UP000070058"/>
    </source>
</evidence>
<dbReference type="Gene3D" id="3.40.190.80">
    <property type="match status" value="1"/>
</dbReference>
<gene>
    <name evidence="1" type="ORF">AXK11_07685</name>
</gene>
<comment type="caution">
    <text evidence="1">The sequence shown here is derived from an EMBL/GenBank/DDBJ whole genome shotgun (WGS) entry which is preliminary data.</text>
</comment>
<dbReference type="Proteomes" id="UP000070058">
    <property type="component" value="Unassembled WGS sequence"/>
</dbReference>
<dbReference type="Gene3D" id="3.30.540.10">
    <property type="entry name" value="Fructose-1,6-Bisphosphatase, subunit A, domain 1"/>
    <property type="match status" value="1"/>
</dbReference>
<dbReference type="STRING" id="1548207.AXK11_07685"/>
<accession>A0A139SJL6</accession>
<keyword evidence="2" id="KW-1185">Reference proteome</keyword>
<organism evidence="1 2">
    <name type="scientific">Cephaloticoccus primus</name>
    <dbReference type="NCBI Taxonomy" id="1548207"/>
    <lineage>
        <taxon>Bacteria</taxon>
        <taxon>Pseudomonadati</taxon>
        <taxon>Verrucomicrobiota</taxon>
        <taxon>Opitutia</taxon>
        <taxon>Opitutales</taxon>
        <taxon>Opitutaceae</taxon>
        <taxon>Cephaloticoccus</taxon>
    </lineage>
</organism>
<protein>
    <submittedName>
        <fullName evidence="1">Inositol monophosphatase</fullName>
    </submittedName>
</protein>
<dbReference type="EMBL" id="LSZQ01000057">
    <property type="protein sequence ID" value="KXU34716.1"/>
    <property type="molecule type" value="Genomic_DNA"/>
</dbReference>
<dbReference type="OrthoDB" id="181051at2"/>
<name>A0A139SJL6_9BACT</name>
<dbReference type="SUPFAM" id="SSF56655">
    <property type="entry name" value="Carbohydrate phosphatase"/>
    <property type="match status" value="1"/>
</dbReference>
<sequence length="337" mass="37439">MSTTTTPNLDTARKLLCALQDHIRDTLVAARAKRGATFARIAAVTAADTIYEVDKITEDAIFEWFEAHWPRKWPVQLVMEGIEDSEVVTFPRGLRAGQTLFRCILDPIDGTRNLMYDKRSAWAIAGLAPQRGSKNTLGDIVVAAMTELSTSKMWRSDQLSAVRGKGVVARAFDLRERRWSRLSPRPSRATDFEHGFASISRFFPEGKGLLGTIEEALWRELGILGKNGGQLVFDDQYICSGGQMYELLIGHDRMLGDLRPLVYAKLGLGSATLCCHPYDVCAALILEEAGGVVETPEGRPLRAPLDTTTPIAWMGYANPTLARKVRPILKRLIKEYC</sequence>
<dbReference type="AlphaFoldDB" id="A0A139SJL6"/>
<dbReference type="RefSeq" id="WP_068630919.1">
    <property type="nucleotide sequence ID" value="NZ_LSZQ01000057.1"/>
</dbReference>